<dbReference type="Proteomes" id="UP000004903">
    <property type="component" value="Unassembled WGS sequence"/>
</dbReference>
<name>G5QCP2_SALRU</name>
<comment type="caution">
    <text evidence="1">The sequence shown here is derived from an EMBL/GenBank/DDBJ whole genome shotgun (WGS) entry which is preliminary data.</text>
</comment>
<dbReference type="EMBL" id="AFCT01000005">
    <property type="protein sequence ID" value="EHC96685.1"/>
    <property type="molecule type" value="Genomic_DNA"/>
</dbReference>
<dbReference type="AlphaFoldDB" id="G5QCP2"/>
<reference evidence="1 2" key="1">
    <citation type="journal article" date="2011" name="BMC Genomics">
        <title>Genome sequencing reveals diversification of virulence factor content and possible host adaptation in distinct subpopulations of Salmonella enterica.</title>
        <authorList>
            <person name="den Bakker H.C."/>
            <person name="Moreno Switt A.I."/>
            <person name="Govoni G."/>
            <person name="Cummings C.A."/>
            <person name="Ranieri M.L."/>
            <person name="Degoricija L."/>
            <person name="Hoelzer K."/>
            <person name="Rodriguez-Rivera L.D."/>
            <person name="Brown S."/>
            <person name="Bolchacova E."/>
            <person name="Furtado M.R."/>
            <person name="Wiedmann M."/>
        </authorList>
    </citation>
    <scope>NUCLEOTIDE SEQUENCE [LARGE SCALE GENOMIC DNA]</scope>
    <source>
        <strain evidence="1 2">A4-653</strain>
    </source>
</reference>
<gene>
    <name evidence="1" type="ORF">LTSERUB_6745</name>
</gene>
<protein>
    <submittedName>
        <fullName evidence="1">Uncharacterized protein</fullName>
    </submittedName>
</protein>
<evidence type="ECO:0000313" key="1">
    <source>
        <dbReference type="EMBL" id="EHC96685.1"/>
    </source>
</evidence>
<accession>G5QCP2</accession>
<sequence length="37" mass="4553">MLSTTEIYHLELIFKFSHKNNIRNIHLRSEWNEVILL</sequence>
<dbReference type="PATRIC" id="fig|913081.3.peg.15"/>
<evidence type="ECO:0000313" key="2">
    <source>
        <dbReference type="Proteomes" id="UP000004903"/>
    </source>
</evidence>
<organism evidence="1 2">
    <name type="scientific">Salmonella enterica subsp. enterica serovar Rubislaw str. A4-653</name>
    <dbReference type="NCBI Taxonomy" id="913081"/>
    <lineage>
        <taxon>Bacteria</taxon>
        <taxon>Pseudomonadati</taxon>
        <taxon>Pseudomonadota</taxon>
        <taxon>Gammaproteobacteria</taxon>
        <taxon>Enterobacterales</taxon>
        <taxon>Enterobacteriaceae</taxon>
        <taxon>Salmonella</taxon>
    </lineage>
</organism>
<proteinExistence type="predicted"/>